<dbReference type="PANTHER" id="PTHR34992">
    <property type="entry name" value="HYPHAL ANASTAMOSIS-7 PROTEIN"/>
    <property type="match status" value="1"/>
</dbReference>
<dbReference type="Pfam" id="PF20238">
    <property type="entry name" value="BIM1-like_dom"/>
    <property type="match status" value="1"/>
</dbReference>
<proteinExistence type="predicted"/>
<keyword evidence="4" id="KW-0472">Membrane</keyword>
<evidence type="ECO:0000259" key="9">
    <source>
        <dbReference type="Pfam" id="PF20238"/>
    </source>
</evidence>
<evidence type="ECO:0000256" key="4">
    <source>
        <dbReference type="ARBA" id="ARBA00023136"/>
    </source>
</evidence>
<evidence type="ECO:0000256" key="8">
    <source>
        <dbReference type="SAM" id="SignalP"/>
    </source>
</evidence>
<dbReference type="GO" id="GO:0005886">
    <property type="term" value="C:plasma membrane"/>
    <property type="evidence" value="ECO:0007669"/>
    <property type="project" value="UniProtKB-SubCell"/>
</dbReference>
<dbReference type="Proteomes" id="UP000789739">
    <property type="component" value="Unassembled WGS sequence"/>
</dbReference>
<evidence type="ECO:0000256" key="5">
    <source>
        <dbReference type="ARBA" id="ARBA00023180"/>
    </source>
</evidence>
<dbReference type="InterPro" id="IPR046936">
    <property type="entry name" value="BIM1-like"/>
</dbReference>
<evidence type="ECO:0000256" key="2">
    <source>
        <dbReference type="ARBA" id="ARBA00022475"/>
    </source>
</evidence>
<name>A0A9N9CYM8_9GLOM</name>
<evidence type="ECO:0000256" key="3">
    <source>
        <dbReference type="ARBA" id="ARBA00022729"/>
    </source>
</evidence>
<feature type="chain" id="PRO_5040180227" evidence="8">
    <location>
        <begin position="22"/>
        <end position="180"/>
    </location>
</feature>
<organism evidence="10 11">
    <name type="scientific">Paraglomus brasilianum</name>
    <dbReference type="NCBI Taxonomy" id="144538"/>
    <lineage>
        <taxon>Eukaryota</taxon>
        <taxon>Fungi</taxon>
        <taxon>Fungi incertae sedis</taxon>
        <taxon>Mucoromycota</taxon>
        <taxon>Glomeromycotina</taxon>
        <taxon>Glomeromycetes</taxon>
        <taxon>Paraglomerales</taxon>
        <taxon>Paraglomeraceae</taxon>
        <taxon>Paraglomus</taxon>
    </lineage>
</organism>
<reference evidence="10" key="1">
    <citation type="submission" date="2021-06" db="EMBL/GenBank/DDBJ databases">
        <authorList>
            <person name="Kallberg Y."/>
            <person name="Tangrot J."/>
            <person name="Rosling A."/>
        </authorList>
    </citation>
    <scope>NUCLEOTIDE SEQUENCE</scope>
    <source>
        <strain evidence="10">BR232B</strain>
    </source>
</reference>
<keyword evidence="11" id="KW-1185">Reference proteome</keyword>
<accession>A0A9N9CYM8</accession>
<keyword evidence="5" id="KW-0325">Glycoprotein</keyword>
<dbReference type="GO" id="GO:0012505">
    <property type="term" value="C:endomembrane system"/>
    <property type="evidence" value="ECO:0007669"/>
    <property type="project" value="UniProtKB-SubCell"/>
</dbReference>
<gene>
    <name evidence="10" type="ORF">PBRASI_LOCUS8645</name>
</gene>
<dbReference type="AlphaFoldDB" id="A0A9N9CYM8"/>
<dbReference type="OrthoDB" id="2146436at2759"/>
<comment type="caution">
    <text evidence="10">The sequence shown here is derived from an EMBL/GenBank/DDBJ whole genome shotgun (WGS) entry which is preliminary data.</text>
</comment>
<evidence type="ECO:0000256" key="6">
    <source>
        <dbReference type="ARBA" id="ARBA00023288"/>
    </source>
</evidence>
<protein>
    <submittedName>
        <fullName evidence="10">1186_t:CDS:1</fullName>
    </submittedName>
</protein>
<evidence type="ECO:0000256" key="7">
    <source>
        <dbReference type="ARBA" id="ARBA00037868"/>
    </source>
</evidence>
<feature type="signal peptide" evidence="8">
    <location>
        <begin position="1"/>
        <end position="21"/>
    </location>
</feature>
<keyword evidence="6" id="KW-0449">Lipoprotein</keyword>
<keyword evidence="2" id="KW-1003">Cell membrane</keyword>
<comment type="subcellular location">
    <subcellularLocation>
        <location evidence="1">Cell membrane</location>
    </subcellularLocation>
    <subcellularLocation>
        <location evidence="7">Endomembrane system</location>
        <topology evidence="7">Lipid-anchor</topology>
    </subcellularLocation>
</comment>
<evidence type="ECO:0000313" key="11">
    <source>
        <dbReference type="Proteomes" id="UP000789739"/>
    </source>
</evidence>
<dbReference type="InterPro" id="IPR046530">
    <property type="entry name" value="BIM1-like_dom"/>
</dbReference>
<dbReference type="PANTHER" id="PTHR34992:SF5">
    <property type="entry name" value="ANCHORED PROTEIN, PUTATIVE (AFU_ORTHOLOGUE AFUA_6G02800)-RELATED"/>
    <property type="match status" value="1"/>
</dbReference>
<dbReference type="EMBL" id="CAJVPI010001592">
    <property type="protein sequence ID" value="CAG8619915.1"/>
    <property type="molecule type" value="Genomic_DNA"/>
</dbReference>
<feature type="domain" description="Copper acquisition factor BIM1-like" evidence="9">
    <location>
        <begin position="20"/>
        <end position="152"/>
    </location>
</feature>
<evidence type="ECO:0000256" key="1">
    <source>
        <dbReference type="ARBA" id="ARBA00004236"/>
    </source>
</evidence>
<sequence length="180" mass="19134">MHTVKIVFAIVMLFVLSGVEAHFVLLNPPPRGPLNEDLLSDSPCASYNTVNTSAITSFPLNGQATSKFEDGDGNLVYRYAPNSNATFTKVSGNVTLSATDTYPKQITTQVDLTSAGAKAGDKGVLQAYYVSSDGNETWYQCADISLVAAASSAPTIASGAVMFYTILAVILMTNGHDYKF</sequence>
<evidence type="ECO:0000313" key="10">
    <source>
        <dbReference type="EMBL" id="CAG8619915.1"/>
    </source>
</evidence>
<keyword evidence="3 8" id="KW-0732">Signal</keyword>